<dbReference type="InterPro" id="IPR000873">
    <property type="entry name" value="AMP-dep_synth/lig_dom"/>
</dbReference>
<dbReference type="OrthoDB" id="56632at2"/>
<dbReference type="PANTHER" id="PTHR43845">
    <property type="entry name" value="BLR5969 PROTEIN"/>
    <property type="match status" value="1"/>
</dbReference>
<dbReference type="Pfam" id="PF00501">
    <property type="entry name" value="AMP-binding"/>
    <property type="match status" value="1"/>
</dbReference>
<dbReference type="Proteomes" id="UP000216429">
    <property type="component" value="Unassembled WGS sequence"/>
</dbReference>
<evidence type="ECO:0000313" key="3">
    <source>
        <dbReference type="Proteomes" id="UP000216429"/>
    </source>
</evidence>
<dbReference type="RefSeq" id="WP_094816226.1">
    <property type="nucleotide sequence ID" value="NZ_NEVU01000003.1"/>
</dbReference>
<keyword evidence="3" id="KW-1185">Reference proteome</keyword>
<evidence type="ECO:0000313" key="2">
    <source>
        <dbReference type="EMBL" id="OZI72083.1"/>
    </source>
</evidence>
<evidence type="ECO:0000259" key="1">
    <source>
        <dbReference type="Pfam" id="PF00501"/>
    </source>
</evidence>
<dbReference type="Gene3D" id="3.30.300.30">
    <property type="match status" value="1"/>
</dbReference>
<sequence length="421" mass="45288">MSQFFDTLETREPAARERALMQALPGAIAHAQARAPAIAAQLQGVDAARINSRQALAELPVLRKHELLELQQQRRASAGPDNAQKSLGGFAAVGWGQAVRVFASPGPIYEPETARPDYWRFARALYAAGFRAGELAYNCFSYHFTPAGSMMETAAHAVGCTVFPGGTGQTEQQVHAIRDLAPSGYTGTPSFLKIILEKADELGLPLTSLKRALVSGEAFPPSLREWLAARGIAGYQAYGSADLGMIAFETSAREGLVLGEDLILEIVRPGTGEPVPEGEVGEVVITTLNPDYPLVRFGTGDLSAILPGASPCGRSNTRIRGWLGRADQTTKVRGMFVHPSQVAEVLRRHPELGRARLVISGTTGAEQMVLHVEAAHLAPEVSRRLTESVRDITKLRADIVRAEPGGLPNDGKVIEDLRTYD</sequence>
<dbReference type="EMBL" id="NEVU01000003">
    <property type="protein sequence ID" value="OZI72083.1"/>
    <property type="molecule type" value="Genomic_DNA"/>
</dbReference>
<proteinExistence type="predicted"/>
<dbReference type="Gene3D" id="3.40.50.12780">
    <property type="entry name" value="N-terminal domain of ligase-like"/>
    <property type="match status" value="1"/>
</dbReference>
<name>A0A261VG16_9BORD</name>
<comment type="caution">
    <text evidence="2">The sequence shown here is derived from an EMBL/GenBank/DDBJ whole genome shotgun (WGS) entry which is preliminary data.</text>
</comment>
<feature type="domain" description="AMP-dependent synthetase/ligase" evidence="1">
    <location>
        <begin position="141"/>
        <end position="286"/>
    </location>
</feature>
<dbReference type="SUPFAM" id="SSF56801">
    <property type="entry name" value="Acetyl-CoA synthetase-like"/>
    <property type="match status" value="1"/>
</dbReference>
<dbReference type="AlphaFoldDB" id="A0A261VG16"/>
<dbReference type="InterPro" id="IPR042099">
    <property type="entry name" value="ANL_N_sf"/>
</dbReference>
<dbReference type="InterPro" id="IPR045851">
    <property type="entry name" value="AMP-bd_C_sf"/>
</dbReference>
<accession>A0A261VG16</accession>
<gene>
    <name evidence="2" type="ORF">CAL22_20135</name>
</gene>
<organism evidence="2 3">
    <name type="scientific">Bordetella genomosp. 12</name>
    <dbReference type="NCBI Taxonomy" id="463035"/>
    <lineage>
        <taxon>Bacteria</taxon>
        <taxon>Pseudomonadati</taxon>
        <taxon>Pseudomonadota</taxon>
        <taxon>Betaproteobacteria</taxon>
        <taxon>Burkholderiales</taxon>
        <taxon>Alcaligenaceae</taxon>
        <taxon>Bordetella</taxon>
    </lineage>
</organism>
<protein>
    <submittedName>
        <fullName evidence="2">AMP-dependent synthetase</fullName>
    </submittedName>
</protein>
<dbReference type="PANTHER" id="PTHR43845:SF1">
    <property type="entry name" value="BLR5969 PROTEIN"/>
    <property type="match status" value="1"/>
</dbReference>
<reference evidence="3" key="1">
    <citation type="submission" date="2017-05" db="EMBL/GenBank/DDBJ databases">
        <title>Complete and WGS of Bordetella genogroups.</title>
        <authorList>
            <person name="Spilker T."/>
            <person name="Lipuma J."/>
        </authorList>
    </citation>
    <scope>NUCLEOTIDE SEQUENCE [LARGE SCALE GENOMIC DNA]</scope>
    <source>
        <strain evidence="3">AU6712</strain>
    </source>
</reference>